<keyword evidence="2" id="KW-1185">Reference proteome</keyword>
<protein>
    <submittedName>
        <fullName evidence="1">Uncharacterized conserved protein YfeS, contains WGR domain</fullName>
    </submittedName>
</protein>
<dbReference type="Proteomes" id="UP000219688">
    <property type="component" value="Unassembled WGS sequence"/>
</dbReference>
<gene>
    <name evidence="1" type="ORF">SAMN05421879_1034</name>
</gene>
<accession>A0A285VJD7</accession>
<evidence type="ECO:0000313" key="1">
    <source>
        <dbReference type="EMBL" id="SOC54200.1"/>
    </source>
</evidence>
<name>A0A285VJD7_9MICO</name>
<reference evidence="2" key="1">
    <citation type="submission" date="2017-08" db="EMBL/GenBank/DDBJ databases">
        <authorList>
            <person name="Varghese N."/>
            <person name="Submissions S."/>
        </authorList>
    </citation>
    <scope>NUCLEOTIDE SEQUENCE [LARGE SCALE GENOMIC DNA]</scope>
    <source>
        <strain evidence="2">USBA17B2</strain>
    </source>
</reference>
<dbReference type="EMBL" id="OBQK01000003">
    <property type="protein sequence ID" value="SOC54200.1"/>
    <property type="molecule type" value="Genomic_DNA"/>
</dbReference>
<dbReference type="AlphaFoldDB" id="A0A285VJD7"/>
<sequence>MDIDYYGEEWPESLLPDVRAVVSALETRYAGLARRAYLCPPREWEKSEDPRVKIRFFITNGGTTDWLLTISPRLRRQAMPPLNLFVLGAQAALKLGAQWERRSSPLLLAELGDCMSSRVEMVGQNAWLSASGVLLADSQEGMPTHPSDTRDAPELPAAHPNFSQHFSSPIYEDVVSEFAPFGSDEGYDVVFHWAGRREEIGSYSLDEILQADGIGGDCENNPEVAVITVASAFTMLRLAGSIDEAGRRRALRALDLLIENYDSPEELIVQRSDLVSWGQGSA</sequence>
<evidence type="ECO:0000313" key="2">
    <source>
        <dbReference type="Proteomes" id="UP000219688"/>
    </source>
</evidence>
<proteinExistence type="predicted"/>
<organism evidence="1 2">
    <name type="scientific">Ornithinimicrobium cerasi</name>
    <dbReference type="NCBI Taxonomy" id="2248773"/>
    <lineage>
        <taxon>Bacteria</taxon>
        <taxon>Bacillati</taxon>
        <taxon>Actinomycetota</taxon>
        <taxon>Actinomycetes</taxon>
        <taxon>Micrococcales</taxon>
        <taxon>Ornithinimicrobiaceae</taxon>
        <taxon>Ornithinimicrobium</taxon>
    </lineage>
</organism>
<dbReference type="RefSeq" id="WP_141401429.1">
    <property type="nucleotide sequence ID" value="NZ_OBQK01000003.1"/>
</dbReference>